<keyword evidence="3" id="KW-1185">Reference proteome</keyword>
<feature type="compositionally biased region" description="Polar residues" evidence="1">
    <location>
        <begin position="430"/>
        <end position="443"/>
    </location>
</feature>
<feature type="region of interest" description="Disordered" evidence="1">
    <location>
        <begin position="593"/>
        <end position="635"/>
    </location>
</feature>
<feature type="compositionally biased region" description="Basic and acidic residues" evidence="1">
    <location>
        <begin position="445"/>
        <end position="456"/>
    </location>
</feature>
<feature type="region of interest" description="Disordered" evidence="1">
    <location>
        <begin position="400"/>
        <end position="505"/>
    </location>
</feature>
<feature type="compositionally biased region" description="Basic and acidic residues" evidence="1">
    <location>
        <begin position="485"/>
        <end position="505"/>
    </location>
</feature>
<accession>A0ABC9G9K6</accession>
<name>A0ABC9G9K6_9POAL</name>
<feature type="region of interest" description="Disordered" evidence="1">
    <location>
        <begin position="524"/>
        <end position="555"/>
    </location>
</feature>
<protein>
    <submittedName>
        <fullName evidence="2">Uncharacterized protein</fullName>
    </submittedName>
</protein>
<evidence type="ECO:0000256" key="1">
    <source>
        <dbReference type="SAM" id="MobiDB-lite"/>
    </source>
</evidence>
<gene>
    <name evidence="2" type="ORF">URODEC1_LOCUS113490</name>
</gene>
<feature type="compositionally biased region" description="Polar residues" evidence="1">
    <location>
        <begin position="535"/>
        <end position="548"/>
    </location>
</feature>
<dbReference type="EMBL" id="OZ075118">
    <property type="protein sequence ID" value="CAL5089690.1"/>
    <property type="molecule type" value="Genomic_DNA"/>
</dbReference>
<proteinExistence type="predicted"/>
<reference evidence="2 3" key="2">
    <citation type="submission" date="2024-10" db="EMBL/GenBank/DDBJ databases">
        <authorList>
            <person name="Ryan C."/>
        </authorList>
    </citation>
    <scope>NUCLEOTIDE SEQUENCE [LARGE SCALE GENOMIC DNA]</scope>
</reference>
<feature type="region of interest" description="Disordered" evidence="1">
    <location>
        <begin position="1"/>
        <end position="121"/>
    </location>
</feature>
<feature type="compositionally biased region" description="Basic residues" evidence="1">
    <location>
        <begin position="34"/>
        <end position="43"/>
    </location>
</feature>
<sequence>MSTEGNASGSQGGDNSHDVVRRSPRLNVAENMKLKNRRARLRLPNRLPAPPPPNSASDWESEDDDKKDDDFLPAAINRNAVPEGHGINRKRHRNQGPADTSTHAPDPEAAPVAGDKKKRSMSAIRCSPLKFRNLVDALSEDLKEKIRAKNFGGLLDFKPQELDRRLLSWLMTRLNPNTMRIELSGDQSIAITQHSVWCVFHLPNEGPAPTPMKDDVLRSKRKELGIQIYGTEVSRIKPKDIEDLLRERKLTGDIGLRAFFINKLQTPRPSLATVSASTSAPTPPQFQSGTFDAAGMSHQSAATSHDPGGQAAAPVFCSYPKLGVAFAQRIVDLVGRSRKSQAQKILDYFDESTRVAHSYVAQAIDLMTRSKALIATAHHQCYTSIQKLLDDAKAEKLAANAARRVRPRTQQAPVVEDEFQDPEQHHADYANQQPNVHANTSGDVSAREHNQGEGVHETPPGPTFDYGSRQEDADGTGAMDPAEDSVGRSDDAAPTDVQHKPPEFNDEMHDKVIADKTHVPAAKMGLGDDIHASDTAKTGTGSESLPSESNKDTDGAIFGDVHAQEHASAGRIHVANETISTEDEILNRQMEDEMQNKQAAHDSSRGEAHMQPTDDSHVVVTEKKKADKKEQQRLDAEREQAFLKEDGLLMSKVEREKCDAHERRLNLLREDAEQEIDQLISTIDVIAGPSITGAEQVFPEDSPKDIYSQSPPVRLSQEERLLGSNCHNQFQRFIYNQVGDRLRRRPRKFISPFKIVGCRPKVPKERALAMRNRIANDKNLQGMTLLDFSIFLSYTGKDSLTTFADDKSGENNLLDYIVHCLRFDDIVHKQDSIGYRVFLTTGLWTAAKDVVEEYMDDGKTETEPFKNMREHLEVQTEHYELTKAKLFKGMIYRIEMMHYAVFHALNQADLPNEMDIFRLGGKKIEFDQSQ</sequence>
<dbReference type="AlphaFoldDB" id="A0ABC9G9K6"/>
<dbReference type="Proteomes" id="UP001497457">
    <property type="component" value="Chromosome 8b"/>
</dbReference>
<evidence type="ECO:0000313" key="3">
    <source>
        <dbReference type="Proteomes" id="UP001497457"/>
    </source>
</evidence>
<organism evidence="2 3">
    <name type="scientific">Urochloa decumbens</name>
    <dbReference type="NCBI Taxonomy" id="240449"/>
    <lineage>
        <taxon>Eukaryota</taxon>
        <taxon>Viridiplantae</taxon>
        <taxon>Streptophyta</taxon>
        <taxon>Embryophyta</taxon>
        <taxon>Tracheophyta</taxon>
        <taxon>Spermatophyta</taxon>
        <taxon>Magnoliopsida</taxon>
        <taxon>Liliopsida</taxon>
        <taxon>Poales</taxon>
        <taxon>Poaceae</taxon>
        <taxon>PACMAD clade</taxon>
        <taxon>Panicoideae</taxon>
        <taxon>Panicodae</taxon>
        <taxon>Paniceae</taxon>
        <taxon>Melinidinae</taxon>
        <taxon>Urochloa</taxon>
    </lineage>
</organism>
<evidence type="ECO:0000313" key="2">
    <source>
        <dbReference type="EMBL" id="CAL5089690.1"/>
    </source>
</evidence>
<reference evidence="3" key="1">
    <citation type="submission" date="2024-06" db="EMBL/GenBank/DDBJ databases">
        <authorList>
            <person name="Ryan C."/>
        </authorList>
    </citation>
    <scope>NUCLEOTIDE SEQUENCE [LARGE SCALE GENOMIC DNA]</scope>
</reference>